<dbReference type="InterPro" id="IPR036388">
    <property type="entry name" value="WH-like_DNA-bd_sf"/>
</dbReference>
<sequence>MKARPNLDRTLKRPLTEAKRLLVHRERLLALDVGLPIFVIEGPSGYGKSVLAELWLSRHRQEGRCSWLSLDKSCGDPIAFLDKVLEAVGADVPRNEEAGIDGAAGRSERFDSLCTHLASAESRCYLVLDDVHTIAERSARLYLERLLTLTSSKLSICLTMQPFDIELGLGRLAGEGKVTWVQATDLAMTRDEVRELSWLRGRVLNDSQLDSLYRVTEGWPALTQIALVAPIEFNDELIARDAPGSTPLRDFIYKKFIQTLSADDKEVLWTLSCIGNAPISLLMSLNPPESKVEIAILRFRALGLIQNRDPEDSSIVCLHALIREVSSRVLLDHEFRTKTEILRDAAQWKWDNGQAAAAVSLALEAGPDLAELSGNWIKQLGFNFLFRTGQHQTLLDLIERWESAVKMLDPEIDSIAAWGLIFQRQFSVAEARLDRIELSSNSKLRDALPLQRAVIAALRDDFSTSRALAQQWVQSNEGRHSFEMGVASTVFAFGLKFTAEFDRAQVALRDAIYGFNTAQSSYGIGWAHVVGAMVLIQSGRFRAALAQIDAGLLRCPSSQGFGSLRTLLKAQEAFLRYERNELDRVREILAEALPLLSDQGAVDAVNVGYAAAVRERVANGDYGTALDMLSEGELIAQQRDFQRLYSTLRVERVLLLIRSGAPNQAKPLLQSINEGCFSKTTRQLLNARIAIADGEGSLARGIIIDLIACLRIQERQNRLCEALLLLALAEDLCCNDKASMKALGEALEIGSVEGYLRTFLDEGKVVMDMIERWLNLGSAAGRPAISLAKQLISLSETPSNPGAPNALAIVFNKRERQILALLNEGLSNAQLAQRCFITEGTVKWYLHNLYEKFDVGNRTALLRATREHGIKL</sequence>
<dbReference type="RefSeq" id="WP_107939673.1">
    <property type="nucleotide sequence ID" value="NZ_QANS01000002.1"/>
</dbReference>
<dbReference type="InterPro" id="IPR027417">
    <property type="entry name" value="P-loop_NTPase"/>
</dbReference>
<organism evidence="5 6">
    <name type="scientific">Stenotrophobium rhamnosiphilum</name>
    <dbReference type="NCBI Taxonomy" id="2029166"/>
    <lineage>
        <taxon>Bacteria</taxon>
        <taxon>Pseudomonadati</taxon>
        <taxon>Pseudomonadota</taxon>
        <taxon>Gammaproteobacteria</taxon>
        <taxon>Nevskiales</taxon>
        <taxon>Nevskiaceae</taxon>
        <taxon>Stenotrophobium</taxon>
    </lineage>
</organism>
<dbReference type="SMART" id="SM00421">
    <property type="entry name" value="HTH_LUXR"/>
    <property type="match status" value="1"/>
</dbReference>
<dbReference type="CDD" id="cd06170">
    <property type="entry name" value="LuxR_C_like"/>
    <property type="match status" value="1"/>
</dbReference>
<dbReference type="InterPro" id="IPR000792">
    <property type="entry name" value="Tscrpt_reg_LuxR_C"/>
</dbReference>
<evidence type="ECO:0000313" key="5">
    <source>
        <dbReference type="EMBL" id="PTU32476.1"/>
    </source>
</evidence>
<dbReference type="InterPro" id="IPR011990">
    <property type="entry name" value="TPR-like_helical_dom_sf"/>
</dbReference>
<feature type="domain" description="HTH luxR-type" evidence="4">
    <location>
        <begin position="804"/>
        <end position="869"/>
    </location>
</feature>
<dbReference type="EMBL" id="QANS01000002">
    <property type="protein sequence ID" value="PTU32476.1"/>
    <property type="molecule type" value="Genomic_DNA"/>
</dbReference>
<reference evidence="5 6" key="1">
    <citation type="submission" date="2018-04" db="EMBL/GenBank/DDBJ databases">
        <title>Novel species isolated from glacier.</title>
        <authorList>
            <person name="Liu Q."/>
            <person name="Xin Y.-H."/>
        </authorList>
    </citation>
    <scope>NUCLEOTIDE SEQUENCE [LARGE SCALE GENOMIC DNA]</scope>
    <source>
        <strain evidence="5 6">GT1R17</strain>
    </source>
</reference>
<evidence type="ECO:0000256" key="1">
    <source>
        <dbReference type="ARBA" id="ARBA00023015"/>
    </source>
</evidence>
<evidence type="ECO:0000256" key="3">
    <source>
        <dbReference type="ARBA" id="ARBA00023163"/>
    </source>
</evidence>
<protein>
    <recommendedName>
        <fullName evidence="4">HTH luxR-type domain-containing protein</fullName>
    </recommendedName>
</protein>
<keyword evidence="6" id="KW-1185">Reference proteome</keyword>
<dbReference type="PRINTS" id="PR00038">
    <property type="entry name" value="HTHLUXR"/>
</dbReference>
<dbReference type="OrthoDB" id="1123107at2"/>
<dbReference type="GO" id="GO:0003677">
    <property type="term" value="F:DNA binding"/>
    <property type="evidence" value="ECO:0007669"/>
    <property type="project" value="UniProtKB-KW"/>
</dbReference>
<dbReference type="Gene3D" id="1.10.10.10">
    <property type="entry name" value="Winged helix-like DNA-binding domain superfamily/Winged helix DNA-binding domain"/>
    <property type="match status" value="1"/>
</dbReference>
<proteinExistence type="predicted"/>
<dbReference type="InterPro" id="IPR041617">
    <property type="entry name" value="TPR_MalT"/>
</dbReference>
<dbReference type="Gene3D" id="3.40.50.300">
    <property type="entry name" value="P-loop containing nucleotide triphosphate hydrolases"/>
    <property type="match status" value="1"/>
</dbReference>
<dbReference type="GO" id="GO:0006355">
    <property type="term" value="P:regulation of DNA-templated transcription"/>
    <property type="evidence" value="ECO:0007669"/>
    <property type="project" value="InterPro"/>
</dbReference>
<evidence type="ECO:0000313" key="6">
    <source>
        <dbReference type="Proteomes" id="UP000244248"/>
    </source>
</evidence>
<dbReference type="Pfam" id="PF00196">
    <property type="entry name" value="GerE"/>
    <property type="match status" value="1"/>
</dbReference>
<comment type="caution">
    <text evidence="5">The sequence shown here is derived from an EMBL/GenBank/DDBJ whole genome shotgun (WGS) entry which is preliminary data.</text>
</comment>
<dbReference type="Pfam" id="PF13191">
    <property type="entry name" value="AAA_16"/>
    <property type="match status" value="1"/>
</dbReference>
<accession>A0A2T5MIR1</accession>
<evidence type="ECO:0000259" key="4">
    <source>
        <dbReference type="PROSITE" id="PS50043"/>
    </source>
</evidence>
<keyword evidence="3" id="KW-0804">Transcription</keyword>
<dbReference type="SUPFAM" id="SSF52540">
    <property type="entry name" value="P-loop containing nucleoside triphosphate hydrolases"/>
    <property type="match status" value="1"/>
</dbReference>
<dbReference type="InterPro" id="IPR041664">
    <property type="entry name" value="AAA_16"/>
</dbReference>
<dbReference type="SUPFAM" id="SSF46894">
    <property type="entry name" value="C-terminal effector domain of the bipartite response regulators"/>
    <property type="match status" value="1"/>
</dbReference>
<keyword evidence="1" id="KW-0805">Transcription regulation</keyword>
<dbReference type="AlphaFoldDB" id="A0A2T5MIR1"/>
<gene>
    <name evidence="5" type="ORF">CJD38_07485</name>
</gene>
<name>A0A2T5MIR1_9GAMM</name>
<evidence type="ECO:0000256" key="2">
    <source>
        <dbReference type="ARBA" id="ARBA00023125"/>
    </source>
</evidence>
<keyword evidence="2" id="KW-0238">DNA-binding</keyword>
<dbReference type="InterPro" id="IPR016032">
    <property type="entry name" value="Sig_transdc_resp-reg_C-effctor"/>
</dbReference>
<dbReference type="Gene3D" id="1.25.40.10">
    <property type="entry name" value="Tetratricopeptide repeat domain"/>
    <property type="match status" value="1"/>
</dbReference>
<dbReference type="Proteomes" id="UP000244248">
    <property type="component" value="Unassembled WGS sequence"/>
</dbReference>
<dbReference type="PANTHER" id="PTHR44688:SF16">
    <property type="entry name" value="DNA-BINDING TRANSCRIPTIONAL ACTIVATOR DEVR_DOSR"/>
    <property type="match status" value="1"/>
</dbReference>
<dbReference type="PROSITE" id="PS50043">
    <property type="entry name" value="HTH_LUXR_2"/>
    <property type="match status" value="1"/>
</dbReference>
<dbReference type="Pfam" id="PF17874">
    <property type="entry name" value="TPR_MalT"/>
    <property type="match status" value="1"/>
</dbReference>
<dbReference type="PANTHER" id="PTHR44688">
    <property type="entry name" value="DNA-BINDING TRANSCRIPTIONAL ACTIVATOR DEVR_DOSR"/>
    <property type="match status" value="1"/>
</dbReference>